<keyword evidence="2" id="KW-0436">Ligase</keyword>
<keyword evidence="3" id="KW-0547">Nucleotide-binding</keyword>
<dbReference type="GeneID" id="80517999"/>
<dbReference type="InterPro" id="IPR020059">
    <property type="entry name" value="Glu/Gln-tRNA-synth_Ib_codon-bd"/>
</dbReference>
<dbReference type="InterPro" id="IPR014729">
    <property type="entry name" value="Rossmann-like_a/b/a_fold"/>
</dbReference>
<dbReference type="Pfam" id="PF20974">
    <property type="entry name" value="tRNA-synt_1c_C2"/>
    <property type="match status" value="1"/>
</dbReference>
<dbReference type="GO" id="GO:0043039">
    <property type="term" value="P:tRNA aminoacylation"/>
    <property type="evidence" value="ECO:0007669"/>
    <property type="project" value="InterPro"/>
</dbReference>
<dbReference type="RefSeq" id="YP_010781411.1">
    <property type="nucleotide sequence ID" value="NC_075039.1"/>
</dbReference>
<dbReference type="InterPro" id="IPR011035">
    <property type="entry name" value="Ribosomal_bL25/Gln-tRNA_synth"/>
</dbReference>
<dbReference type="EMBL" id="KY523104">
    <property type="protein sequence ID" value="QKU34766.1"/>
    <property type="molecule type" value="Genomic_DNA"/>
</dbReference>
<evidence type="ECO:0000256" key="4">
    <source>
        <dbReference type="ARBA" id="ARBA00022840"/>
    </source>
</evidence>
<feature type="domain" description="Glutamyl/glutaminyl-tRNA synthetase class Ib catalytic" evidence="7">
    <location>
        <begin position="4"/>
        <end position="302"/>
    </location>
</feature>
<dbReference type="PROSITE" id="PS00178">
    <property type="entry name" value="AA_TRNA_LIGASE_I"/>
    <property type="match status" value="1"/>
</dbReference>
<protein>
    <submittedName>
        <fullName evidence="10">Glutaminyl-tRNA synthetase</fullName>
    </submittedName>
</protein>
<dbReference type="Gene3D" id="3.40.50.620">
    <property type="entry name" value="HUPs"/>
    <property type="match status" value="1"/>
</dbReference>
<proteinExistence type="predicted"/>
<dbReference type="InterPro" id="IPR050132">
    <property type="entry name" value="Gln/Glu-tRNA_Ligase"/>
</dbReference>
<keyword evidence="4" id="KW-0067">ATP-binding</keyword>
<evidence type="ECO:0000256" key="2">
    <source>
        <dbReference type="ARBA" id="ARBA00022598"/>
    </source>
</evidence>
<dbReference type="InterPro" id="IPR049437">
    <property type="entry name" value="tRNA-synt_1c_C2"/>
</dbReference>
<dbReference type="SUPFAM" id="SSF50715">
    <property type="entry name" value="Ribosomal protein L25-like"/>
    <property type="match status" value="1"/>
</dbReference>
<dbReference type="InterPro" id="IPR001412">
    <property type="entry name" value="aa-tRNA-synth_I_CS"/>
</dbReference>
<dbReference type="Gene3D" id="2.40.240.10">
    <property type="entry name" value="Ribosomal Protein L25, Chain P"/>
    <property type="match status" value="2"/>
</dbReference>
<evidence type="ECO:0000256" key="6">
    <source>
        <dbReference type="ARBA" id="ARBA00023146"/>
    </source>
</evidence>
<dbReference type="PANTHER" id="PTHR43097:SF5">
    <property type="entry name" value="GLUTAMATE--TRNA LIGASE"/>
    <property type="match status" value="1"/>
</dbReference>
<dbReference type="KEGG" id="vg:80517999"/>
<dbReference type="InterPro" id="IPR020058">
    <property type="entry name" value="Glu/Gln-tRNA-synth_Ib_cat-dom"/>
</dbReference>
<dbReference type="FunFam" id="3.40.50.620:FF:000037">
    <property type="entry name" value="Glutamine--tRNA ligase cytoplasmic"/>
    <property type="match status" value="1"/>
</dbReference>
<evidence type="ECO:0000313" key="10">
    <source>
        <dbReference type="EMBL" id="QKU34766.1"/>
    </source>
</evidence>
<feature type="domain" description="Glutamyl/glutaminyl-tRNA synthetase class Ib anti-codon binding" evidence="8">
    <location>
        <begin position="308"/>
        <end position="391"/>
    </location>
</feature>
<name>A0A6N1NSS8_9VIRU</name>
<accession>A0A6N1NSS8</accession>
<dbReference type="Pfam" id="PF00749">
    <property type="entry name" value="tRNA-synt_1c"/>
    <property type="match status" value="1"/>
</dbReference>
<sequence length="493" mass="58246">MSTVITRFPPEPNGYLHLGHLKAMTFDFNYNQNCVCILRMDDTNPKTEKQEYVDAIIEDVEWLGFKPAKITYTSDYFDELFKFAIKLIEMDCAYVDFTPPDLIKEMRANGTASVYRSYPKVWHLDEFNKMANGVYHENDAVLRLKINMSDNNHALRDPIAYRIIYGNHYRTNDEWCVYPTYDYSHGIVDTLEGITHSYCSMEFYIRRDQYYWPVHKLGLTPATVQEFGRLNVEDNFLSKRKIINYVNQHLVTGFDDPRLLTIRGLRRRGFTPEILRGIISHCSMERHDTNLTKPLIDFHLREVLDRDARRMFAVIDPLEVIIDDETNIHDCNHPNHPKNASMGSHITKLSKNILIEKSDFREVDSKDFFRLAPGKTIRFKYSYFVKYMRHNEDLITVLKTEPSNPKKIKGVIHWLSKDFAIPVKFELYDKLLVNNKYNPNSKVIKEGYVEPAVMEDLNRPFQFERLGYFKFDRYENEKPVFIRVIDLVDKFNN</sequence>
<dbReference type="InterPro" id="IPR004514">
    <property type="entry name" value="Gln-tRNA-synth"/>
</dbReference>
<reference evidence="10" key="2">
    <citation type="journal article" date="2018" name="Nat. Commun.">
        <title>Tailed giant Tupanvirus possesses the most complete translational apparatus of the known virosphere.</title>
        <authorList>
            <person name="Abrahao J."/>
            <person name="Silva L."/>
            <person name="Silva L.S."/>
            <person name="Khalil J.Y.B."/>
            <person name="Rodrigues R."/>
            <person name="Arantes T."/>
            <person name="Assis F."/>
            <person name="Boratto P."/>
            <person name="Andrade M."/>
            <person name="Kroon E.G."/>
            <person name="Ribeiro B."/>
            <person name="Bergier I."/>
            <person name="Seligmann H."/>
            <person name="Ghigo E."/>
            <person name="Colson P."/>
            <person name="Levasseur A."/>
            <person name="Kroemer G."/>
            <person name="Raoult D."/>
            <person name="La Scola B."/>
        </authorList>
    </citation>
    <scope>NUCLEOTIDE SEQUENCE [LARGE SCALE GENOMIC DNA]</scope>
    <source>
        <strain evidence="10">Soda lake</strain>
    </source>
</reference>
<keyword evidence="6 10" id="KW-0030">Aminoacyl-tRNA synthetase</keyword>
<dbReference type="PANTHER" id="PTHR43097">
    <property type="entry name" value="GLUTAMINE-TRNA LIGASE"/>
    <property type="match status" value="1"/>
</dbReference>
<keyword evidence="1" id="KW-0963">Cytoplasm</keyword>
<evidence type="ECO:0000256" key="1">
    <source>
        <dbReference type="ARBA" id="ARBA00022490"/>
    </source>
</evidence>
<dbReference type="Pfam" id="PF03950">
    <property type="entry name" value="tRNA-synt_1c_C"/>
    <property type="match status" value="1"/>
</dbReference>
<evidence type="ECO:0000256" key="3">
    <source>
        <dbReference type="ARBA" id="ARBA00022741"/>
    </source>
</evidence>
<dbReference type="InterPro" id="IPR020056">
    <property type="entry name" value="Rbsml_bL25/Gln-tRNA_synth_N"/>
</dbReference>
<dbReference type="GO" id="GO:0004819">
    <property type="term" value="F:glutamine-tRNA ligase activity"/>
    <property type="evidence" value="ECO:0007669"/>
    <property type="project" value="InterPro"/>
</dbReference>
<dbReference type="GO" id="GO:0005524">
    <property type="term" value="F:ATP binding"/>
    <property type="evidence" value="ECO:0007669"/>
    <property type="project" value="UniProtKB-KW"/>
</dbReference>
<feature type="domain" description="tRNA synthetases class I (E and Q) anti-codon binding" evidence="9">
    <location>
        <begin position="411"/>
        <end position="472"/>
    </location>
</feature>
<dbReference type="NCBIfam" id="TIGR00440">
    <property type="entry name" value="glnS"/>
    <property type="match status" value="1"/>
</dbReference>
<reference evidence="10" key="1">
    <citation type="submission" date="2017-01" db="EMBL/GenBank/DDBJ databases">
        <authorList>
            <person name="Assis F.L."/>
            <person name="Abrahao J.S."/>
            <person name="Silva L."/>
            <person name="Khalil J.B."/>
            <person name="Rodrigues R."/>
            <person name="Silva L.S."/>
            <person name="Arantes T."/>
            <person name="Boratto P."/>
            <person name="Andrade M."/>
            <person name="Kroon E.G."/>
            <person name="Ribeiro B."/>
            <person name="Bergier I."/>
            <person name="Seligmann H."/>
            <person name="Ghigo E."/>
            <person name="Colson P."/>
            <person name="Levasseur A."/>
            <person name="Raoult D."/>
            <person name="Scola B.L."/>
        </authorList>
    </citation>
    <scope>NUCLEOTIDE SEQUENCE</scope>
    <source>
        <strain evidence="10">Soda lake</strain>
    </source>
</reference>
<dbReference type="SUPFAM" id="SSF52374">
    <property type="entry name" value="Nucleotidylyl transferase"/>
    <property type="match status" value="1"/>
</dbReference>
<evidence type="ECO:0000259" key="8">
    <source>
        <dbReference type="Pfam" id="PF03950"/>
    </source>
</evidence>
<organism evidence="10">
    <name type="scientific">Tupanvirus soda lake</name>
    <dbReference type="NCBI Taxonomy" id="2126985"/>
    <lineage>
        <taxon>Viruses</taxon>
        <taxon>Varidnaviria</taxon>
        <taxon>Bamfordvirae</taxon>
        <taxon>Nucleocytoviricota</taxon>
        <taxon>Megaviricetes</taxon>
        <taxon>Imitervirales</taxon>
        <taxon>Mimiviridae</taxon>
        <taxon>Megamimivirinae</taxon>
        <taxon>Tupanvirus</taxon>
        <taxon>Tupanvirus salinum</taxon>
    </lineage>
</organism>
<keyword evidence="5" id="KW-0648">Protein biosynthesis</keyword>
<evidence type="ECO:0000259" key="9">
    <source>
        <dbReference type="Pfam" id="PF20974"/>
    </source>
</evidence>
<evidence type="ECO:0000259" key="7">
    <source>
        <dbReference type="Pfam" id="PF00749"/>
    </source>
</evidence>
<evidence type="ECO:0000256" key="5">
    <source>
        <dbReference type="ARBA" id="ARBA00022917"/>
    </source>
</evidence>